<reference evidence="3 4" key="1">
    <citation type="submission" date="2008-09" db="EMBL/GenBank/DDBJ databases">
        <authorList>
            <person name="Fulton L."/>
            <person name="Clifton S."/>
            <person name="Fulton B."/>
            <person name="Xu J."/>
            <person name="Minx P."/>
            <person name="Pepin K.H."/>
            <person name="Johnson M."/>
            <person name="Thiruvilangam P."/>
            <person name="Bhonagiri V."/>
            <person name="Nash W.E."/>
            <person name="Mardis E.R."/>
            <person name="Wilson R.K."/>
        </authorList>
    </citation>
    <scope>NUCLEOTIDE SEQUENCE [LARGE SCALE GENOMIC DNA]</scope>
    <source>
        <strain evidence="3 4">DSM 7454</strain>
    </source>
</reference>
<proteinExistence type="inferred from homology"/>
<gene>
    <name evidence="2" type="primary">tmcAL</name>
    <name evidence="3" type="ORF">ANHYDRO_00611</name>
</gene>
<keyword evidence="2" id="KW-0963">Cytoplasm</keyword>
<dbReference type="Gene3D" id="3.40.50.620">
    <property type="entry name" value="HUPs"/>
    <property type="match status" value="1"/>
</dbReference>
<reference evidence="3 4" key="2">
    <citation type="submission" date="2008-10" db="EMBL/GenBank/DDBJ databases">
        <title>Draft genome sequence of Anaerococcus hydrogenalis (DSM 7454).</title>
        <authorList>
            <person name="Sudarsanam P."/>
            <person name="Ley R."/>
            <person name="Guruge J."/>
            <person name="Turnbaugh P.J."/>
            <person name="Mahowald M."/>
            <person name="Liep D."/>
            <person name="Gordon J."/>
        </authorList>
    </citation>
    <scope>NUCLEOTIDE SEQUENCE [LARGE SCALE GENOMIC DNA]</scope>
    <source>
        <strain evidence="3 4">DSM 7454</strain>
    </source>
</reference>
<dbReference type="GO" id="GO:0005737">
    <property type="term" value="C:cytoplasm"/>
    <property type="evidence" value="ECO:0007669"/>
    <property type="project" value="UniProtKB-SubCell"/>
</dbReference>
<comment type="catalytic activity">
    <reaction evidence="2">
        <text>cytidine(34) in elongator tRNA(Met) + acetate + ATP = N(4)-acetylcytidine(34) in elongator tRNA(Met) + AMP + diphosphate</text>
        <dbReference type="Rhea" id="RHEA:58144"/>
        <dbReference type="Rhea" id="RHEA-COMP:10693"/>
        <dbReference type="Rhea" id="RHEA-COMP:10694"/>
        <dbReference type="ChEBI" id="CHEBI:30089"/>
        <dbReference type="ChEBI" id="CHEBI:30616"/>
        <dbReference type="ChEBI" id="CHEBI:33019"/>
        <dbReference type="ChEBI" id="CHEBI:74900"/>
        <dbReference type="ChEBI" id="CHEBI:82748"/>
        <dbReference type="ChEBI" id="CHEBI:456215"/>
    </reaction>
</comment>
<comment type="similarity">
    <text evidence="2">Belongs to the TmcAL family.</text>
</comment>
<keyword evidence="2" id="KW-0547">Nucleotide-binding</keyword>
<name>B6W7R2_9FIRM</name>
<dbReference type="PANTHER" id="PTHR37825">
    <property type="entry name" value="TRNA(MET) CYTIDINE ACETATE LIGASE"/>
    <property type="match status" value="1"/>
</dbReference>
<accession>B6W7R2</accession>
<sequence length="398" mass="46539">MFLGDFMKKLAIISEYNPFHNGHNFIQKKARELTNADLIISIMSGDFVQRGEPSLIDKYKRADSAMISADLIIEMPSFISLQSANLFARKNIEILDKLKIDYLAFGIENISEEDFFKSVENILNNNENIDKKTKYFLDKGLSFSKASYEASKTYALNQKFFSANNILALEYVRALKNSNSKIKAIPIKRIKSMNKDKNLDKKTFASSTAIRNNINNSNIKSYLPKSSLENIEKFKHQYNNFPDMERLYELFRYKILIEDINMSNILCYEEGMDNYLKKLAEKNFLYNDFINEASSLRFTKSRIKRLMINYLLENTIDFNNLEINFIKVLAFNKKSTRFFKDQAVSILIQKKDEKKLKDNEKIIYDQMIKASNLYSFLINRNMNSDFTQKITIKKSSNK</sequence>
<comment type="caution">
    <text evidence="3">The sequence shown here is derived from an EMBL/GenBank/DDBJ whole genome shotgun (WGS) entry which is preliminary data.</text>
</comment>
<organism evidence="3 4">
    <name type="scientific">Anaerococcus hydrogenalis DSM 7454</name>
    <dbReference type="NCBI Taxonomy" id="561177"/>
    <lineage>
        <taxon>Bacteria</taxon>
        <taxon>Bacillati</taxon>
        <taxon>Bacillota</taxon>
        <taxon>Tissierellia</taxon>
        <taxon>Tissierellales</taxon>
        <taxon>Peptoniphilaceae</taxon>
        <taxon>Anaerococcus</taxon>
    </lineage>
</organism>
<evidence type="ECO:0000313" key="3">
    <source>
        <dbReference type="EMBL" id="EEB36311.1"/>
    </source>
</evidence>
<keyword evidence="2" id="KW-0694">RNA-binding</keyword>
<feature type="binding site" evidence="2">
    <location>
        <begin position="189"/>
        <end position="190"/>
    </location>
    <ligand>
        <name>ATP</name>
        <dbReference type="ChEBI" id="CHEBI:30616"/>
    </ligand>
</feature>
<dbReference type="eggNOG" id="COG1323">
    <property type="taxonomic scope" value="Bacteria"/>
</dbReference>
<dbReference type="GO" id="GO:0000049">
    <property type="term" value="F:tRNA binding"/>
    <property type="evidence" value="ECO:0007669"/>
    <property type="project" value="UniProtKB-KW"/>
</dbReference>
<keyword evidence="2" id="KW-0067">ATP-binding</keyword>
<dbReference type="PANTHER" id="PTHR37825:SF1">
    <property type="entry name" value="TRNA(MET) CYTIDINE ACETATE LIGASE"/>
    <property type="match status" value="1"/>
</dbReference>
<dbReference type="STRING" id="561177.ANHYDRO_00611"/>
<dbReference type="InterPro" id="IPR008513">
    <property type="entry name" value="tRNA(Met)_cyd_acetate_ligase"/>
</dbReference>
<comment type="subcellular location">
    <subcellularLocation>
        <location evidence="2">Cytoplasm</location>
    </subcellularLocation>
</comment>
<keyword evidence="2" id="KW-0436">Ligase</keyword>
<feature type="binding site" evidence="2">
    <location>
        <begin position="13"/>
        <end position="26"/>
    </location>
    <ligand>
        <name>ATP</name>
        <dbReference type="ChEBI" id="CHEBI:30616"/>
    </ligand>
</feature>
<protein>
    <recommendedName>
        <fullName evidence="2">tRNA(Met) cytidine acetate ligase</fullName>
        <ecNumber evidence="2">6.3.4.-</ecNumber>
    </recommendedName>
</protein>
<dbReference type="Pfam" id="PF05636">
    <property type="entry name" value="HIGH_NTase1"/>
    <property type="match status" value="1"/>
</dbReference>
<dbReference type="Proteomes" id="UP000005451">
    <property type="component" value="Unassembled WGS sequence"/>
</dbReference>
<feature type="binding site" evidence="2">
    <location>
        <position position="164"/>
    </location>
    <ligand>
        <name>ATP</name>
        <dbReference type="ChEBI" id="CHEBI:30616"/>
    </ligand>
</feature>
<dbReference type="GO" id="GO:0005524">
    <property type="term" value="F:ATP binding"/>
    <property type="evidence" value="ECO:0007669"/>
    <property type="project" value="UniProtKB-KW"/>
</dbReference>
<dbReference type="AlphaFoldDB" id="B6W7R2"/>
<feature type="binding site" evidence="2">
    <location>
        <position position="106"/>
    </location>
    <ligand>
        <name>ATP</name>
        <dbReference type="ChEBI" id="CHEBI:30616"/>
    </ligand>
</feature>
<keyword evidence="2" id="KW-0820">tRNA-binding</keyword>
<dbReference type="HAMAP" id="MF_01539">
    <property type="entry name" value="TmcAL"/>
    <property type="match status" value="1"/>
</dbReference>
<evidence type="ECO:0000256" key="2">
    <source>
        <dbReference type="HAMAP-Rule" id="MF_01539"/>
    </source>
</evidence>
<keyword evidence="1 2" id="KW-0819">tRNA processing</keyword>
<dbReference type="GO" id="GO:0016879">
    <property type="term" value="F:ligase activity, forming carbon-nitrogen bonds"/>
    <property type="evidence" value="ECO:0007669"/>
    <property type="project" value="UniProtKB-UniRule"/>
</dbReference>
<dbReference type="EC" id="6.3.4.-" evidence="2"/>
<dbReference type="GO" id="GO:0006400">
    <property type="term" value="P:tRNA modification"/>
    <property type="evidence" value="ECO:0007669"/>
    <property type="project" value="UniProtKB-UniRule"/>
</dbReference>
<dbReference type="InterPro" id="IPR014729">
    <property type="entry name" value="Rossmann-like_a/b/a_fold"/>
</dbReference>
<evidence type="ECO:0000256" key="1">
    <source>
        <dbReference type="ARBA" id="ARBA00022694"/>
    </source>
</evidence>
<dbReference type="SUPFAM" id="SSF52374">
    <property type="entry name" value="Nucleotidylyl transferase"/>
    <property type="match status" value="1"/>
</dbReference>
<evidence type="ECO:0000313" key="4">
    <source>
        <dbReference type="Proteomes" id="UP000005451"/>
    </source>
</evidence>
<comment type="function">
    <text evidence="2">Catalyzes the formation of N(4)-acetylcytidine (ac(4)C) at the wobble position of elongator tRNA(Met), using acetate and ATP as substrates. First activates an acetate ion to form acetyladenylate (Ac-AMP) and then transfers the acetyl group to tRNA to form ac(4)C34.</text>
</comment>
<dbReference type="EMBL" id="ABXA01000019">
    <property type="protein sequence ID" value="EEB36311.1"/>
    <property type="molecule type" value="Genomic_DNA"/>
</dbReference>